<dbReference type="GO" id="GO:0000724">
    <property type="term" value="P:double-strand break repair via homologous recombination"/>
    <property type="evidence" value="ECO:0007669"/>
    <property type="project" value="TreeGrafter"/>
</dbReference>
<evidence type="ECO:0000256" key="9">
    <source>
        <dbReference type="ARBA" id="ARBA00023298"/>
    </source>
</evidence>
<dbReference type="InterPro" id="IPR034998">
    <property type="entry name" value="ANKLE1"/>
</dbReference>
<keyword evidence="9" id="KW-1053">Target membrane</keyword>
<dbReference type="PANTHER" id="PTHR46427">
    <property type="entry name" value="ANKYRIN REPEAT AND LEM DOMAIN-CONTAINING PROTEIN 1"/>
    <property type="match status" value="1"/>
</dbReference>
<protein>
    <submittedName>
        <fullName evidence="10">Ankyrin repeat and LEM domain-containing protein 1</fullName>
    </submittedName>
</protein>
<keyword evidence="5" id="KW-1052">Target cell membrane</keyword>
<evidence type="ECO:0000313" key="10">
    <source>
        <dbReference type="EMBL" id="GIY93254.1"/>
    </source>
</evidence>
<dbReference type="InterPro" id="IPR036770">
    <property type="entry name" value="Ankyrin_rpt-contain_sf"/>
</dbReference>
<evidence type="ECO:0000256" key="6">
    <source>
        <dbReference type="ARBA" id="ARBA00022656"/>
    </source>
</evidence>
<organism evidence="10 11">
    <name type="scientific">Caerostris extrusa</name>
    <name type="common">Bark spider</name>
    <name type="synonym">Caerostris bankana</name>
    <dbReference type="NCBI Taxonomy" id="172846"/>
    <lineage>
        <taxon>Eukaryota</taxon>
        <taxon>Metazoa</taxon>
        <taxon>Ecdysozoa</taxon>
        <taxon>Arthropoda</taxon>
        <taxon>Chelicerata</taxon>
        <taxon>Arachnida</taxon>
        <taxon>Araneae</taxon>
        <taxon>Araneomorphae</taxon>
        <taxon>Entelegynae</taxon>
        <taxon>Araneoidea</taxon>
        <taxon>Araneidae</taxon>
        <taxon>Caerostris</taxon>
    </lineage>
</organism>
<keyword evidence="11" id="KW-1185">Reference proteome</keyword>
<evidence type="ECO:0000256" key="4">
    <source>
        <dbReference type="ARBA" id="ARBA00022525"/>
    </source>
</evidence>
<proteinExistence type="predicted"/>
<gene>
    <name evidence="10" type="primary">ANKLE1_2</name>
    <name evidence="10" type="ORF">CEXT_35361</name>
</gene>
<reference evidence="10 11" key="1">
    <citation type="submission" date="2021-06" db="EMBL/GenBank/DDBJ databases">
        <title>Caerostris extrusa draft genome.</title>
        <authorList>
            <person name="Kono N."/>
            <person name="Arakawa K."/>
        </authorList>
    </citation>
    <scope>NUCLEOTIDE SEQUENCE [LARGE SCALE GENOMIC DNA]</scope>
</reference>
<evidence type="ECO:0000256" key="5">
    <source>
        <dbReference type="ARBA" id="ARBA00022537"/>
    </source>
</evidence>
<dbReference type="GO" id="GO:0005576">
    <property type="term" value="C:extracellular region"/>
    <property type="evidence" value="ECO:0007669"/>
    <property type="project" value="UniProtKB-SubCell"/>
</dbReference>
<keyword evidence="9" id="KW-0472">Membrane</keyword>
<comment type="caution">
    <text evidence="10">The sequence shown here is derived from an EMBL/GenBank/DDBJ whole genome shotgun (WGS) entry which is preliminary data.</text>
</comment>
<dbReference type="Gene3D" id="1.25.40.20">
    <property type="entry name" value="Ankyrin repeat-containing domain"/>
    <property type="match status" value="1"/>
</dbReference>
<dbReference type="GO" id="GO:0044218">
    <property type="term" value="C:other organism cell membrane"/>
    <property type="evidence" value="ECO:0007669"/>
    <property type="project" value="UniProtKB-KW"/>
</dbReference>
<keyword evidence="4" id="KW-0964">Secreted</keyword>
<evidence type="ECO:0000256" key="7">
    <source>
        <dbReference type="ARBA" id="ARBA00022699"/>
    </source>
</evidence>
<keyword evidence="7" id="KW-0528">Neurotoxin</keyword>
<evidence type="ECO:0000256" key="2">
    <source>
        <dbReference type="ARBA" id="ARBA00004613"/>
    </source>
</evidence>
<sequence length="230" mass="26698">MTTDILQAVFKCNLNKLKRLLPDRIRVNQEIPGTEGCTPLHLVVGIENIPESHDELTPVHIAAMWNNCFELEKLLQNGGNPWLTDNENKNSFDLAINNYAYDTYQLLHRYLAEDKLNFRSSSSKSSTKSLDCKEHVSYHETFHDDFANSTFYSANENFPVFFSSTDDESGNFLQNVSRILKKHLLKNENLDQEFSQMNLTKNINYDIPKDEKQPIFFNNTEANLFVFKFK</sequence>
<dbReference type="GO" id="GO:0004520">
    <property type="term" value="F:DNA endonuclease activity"/>
    <property type="evidence" value="ECO:0007669"/>
    <property type="project" value="TreeGrafter"/>
</dbReference>
<keyword evidence="6" id="KW-0800">Toxin</keyword>
<evidence type="ECO:0000256" key="3">
    <source>
        <dbReference type="ARBA" id="ARBA00022483"/>
    </source>
</evidence>
<dbReference type="AlphaFoldDB" id="A0AAV4XGQ7"/>
<keyword evidence="3" id="KW-0268">Exocytosis</keyword>
<dbReference type="GO" id="GO:0005737">
    <property type="term" value="C:cytoplasm"/>
    <property type="evidence" value="ECO:0007669"/>
    <property type="project" value="TreeGrafter"/>
</dbReference>
<comment type="subcellular location">
    <subcellularLocation>
        <location evidence="2">Secreted</location>
    </subcellularLocation>
    <subcellularLocation>
        <location evidence="1">Target cell membrane</location>
    </subcellularLocation>
</comment>
<dbReference type="EMBL" id="BPLR01000252">
    <property type="protein sequence ID" value="GIY93254.1"/>
    <property type="molecule type" value="Genomic_DNA"/>
</dbReference>
<name>A0AAV4XGQ7_CAEEX</name>
<evidence type="ECO:0000256" key="1">
    <source>
        <dbReference type="ARBA" id="ARBA00004175"/>
    </source>
</evidence>
<dbReference type="Proteomes" id="UP001054945">
    <property type="component" value="Unassembled WGS sequence"/>
</dbReference>
<dbReference type="GO" id="GO:0006887">
    <property type="term" value="P:exocytosis"/>
    <property type="evidence" value="ECO:0007669"/>
    <property type="project" value="UniProtKB-KW"/>
</dbReference>
<dbReference type="GO" id="GO:0044231">
    <property type="term" value="C:host cell presynaptic membrane"/>
    <property type="evidence" value="ECO:0007669"/>
    <property type="project" value="UniProtKB-KW"/>
</dbReference>
<evidence type="ECO:0000256" key="8">
    <source>
        <dbReference type="ARBA" id="ARBA00023028"/>
    </source>
</evidence>
<dbReference type="SUPFAM" id="SSF48403">
    <property type="entry name" value="Ankyrin repeat"/>
    <property type="match status" value="1"/>
</dbReference>
<dbReference type="GO" id="GO:0090729">
    <property type="term" value="F:toxin activity"/>
    <property type="evidence" value="ECO:0007669"/>
    <property type="project" value="UniProtKB-KW"/>
</dbReference>
<evidence type="ECO:0000313" key="11">
    <source>
        <dbReference type="Proteomes" id="UP001054945"/>
    </source>
</evidence>
<accession>A0AAV4XGQ7</accession>
<keyword evidence="8" id="KW-0638">Presynaptic neurotoxin</keyword>
<dbReference type="GO" id="GO:0000712">
    <property type="term" value="P:resolution of meiotic recombination intermediates"/>
    <property type="evidence" value="ECO:0007669"/>
    <property type="project" value="TreeGrafter"/>
</dbReference>
<dbReference type="PANTHER" id="PTHR46427:SF1">
    <property type="entry name" value="ANKYRIN REPEAT AND LEM DOMAIN-CONTAINING PROTEIN 1"/>
    <property type="match status" value="1"/>
</dbReference>
<dbReference type="GO" id="GO:0005654">
    <property type="term" value="C:nucleoplasm"/>
    <property type="evidence" value="ECO:0007669"/>
    <property type="project" value="TreeGrafter"/>
</dbReference>